<dbReference type="STRING" id="871651.SAMN05421688_2858"/>
<sequence>MTFQNEFTTQDPEILPASPLVEFWNDTLAPKFVKYRHVLEGGLSRHSETVMPMLEIARGDHVLDVGCGFGDTAIAMANRVGPEGRVVGVDCCDAFLDIARNRPERGFAPNVRFQTGDAERNLGDAQYDFVFSRFGTMFFSNPVAGLRSMRCSLKPGGRMAHIVWRRREDNPWLIAARDVVRRYLPAPGADARTCGPGPFSMADEETTCAQMKAAGFTDIAFQRIDAKVQVGRDIEDAVNFQLAVGPAGETYREAGAQGVARRAEIVIALSELFEDVEAREGGLWMDSSSWLITARAPS</sequence>
<evidence type="ECO:0000313" key="2">
    <source>
        <dbReference type="EMBL" id="SFB10292.1"/>
    </source>
</evidence>
<dbReference type="PANTHER" id="PTHR43591:SF24">
    <property type="entry name" value="2-METHOXY-6-POLYPRENYL-1,4-BENZOQUINOL METHYLASE, MITOCHONDRIAL"/>
    <property type="match status" value="1"/>
</dbReference>
<dbReference type="GO" id="GO:0032259">
    <property type="term" value="P:methylation"/>
    <property type="evidence" value="ECO:0007669"/>
    <property type="project" value="UniProtKB-KW"/>
</dbReference>
<dbReference type="Pfam" id="PF13649">
    <property type="entry name" value="Methyltransf_25"/>
    <property type="match status" value="1"/>
</dbReference>
<evidence type="ECO:0000259" key="1">
    <source>
        <dbReference type="Pfam" id="PF13649"/>
    </source>
</evidence>
<reference evidence="2 3" key="1">
    <citation type="submission" date="2016-10" db="EMBL/GenBank/DDBJ databases">
        <authorList>
            <person name="de Groot N.N."/>
        </authorList>
    </citation>
    <scope>NUCLEOTIDE SEQUENCE [LARGE SCALE GENOMIC DNA]</scope>
    <source>
        <strain evidence="2 3">DSM 29316</strain>
    </source>
</reference>
<keyword evidence="2" id="KW-0830">Ubiquinone</keyword>
<dbReference type="CDD" id="cd02440">
    <property type="entry name" value="AdoMet_MTases"/>
    <property type="match status" value="1"/>
</dbReference>
<feature type="domain" description="Methyltransferase" evidence="1">
    <location>
        <begin position="62"/>
        <end position="157"/>
    </location>
</feature>
<keyword evidence="3" id="KW-1185">Reference proteome</keyword>
<accession>A0A1I0YAS6</accession>
<dbReference type="GO" id="GO:0008168">
    <property type="term" value="F:methyltransferase activity"/>
    <property type="evidence" value="ECO:0007669"/>
    <property type="project" value="UniProtKB-KW"/>
</dbReference>
<name>A0A1I0YAS6_9RHOB</name>
<protein>
    <submittedName>
        <fullName evidence="2">Ubiquinone/menaquinone biosynthesis C-methylase UbiE</fullName>
    </submittedName>
</protein>
<dbReference type="EMBL" id="FOJU01000005">
    <property type="protein sequence ID" value="SFB10292.1"/>
    <property type="molecule type" value="Genomic_DNA"/>
</dbReference>
<dbReference type="InterPro" id="IPR041698">
    <property type="entry name" value="Methyltransf_25"/>
</dbReference>
<dbReference type="OrthoDB" id="9777638at2"/>
<organism evidence="2 3">
    <name type="scientific">Poseidonocella pacifica</name>
    <dbReference type="NCBI Taxonomy" id="871651"/>
    <lineage>
        <taxon>Bacteria</taxon>
        <taxon>Pseudomonadati</taxon>
        <taxon>Pseudomonadota</taxon>
        <taxon>Alphaproteobacteria</taxon>
        <taxon>Rhodobacterales</taxon>
        <taxon>Roseobacteraceae</taxon>
        <taxon>Poseidonocella</taxon>
    </lineage>
</organism>
<dbReference type="InterPro" id="IPR029063">
    <property type="entry name" value="SAM-dependent_MTases_sf"/>
</dbReference>
<proteinExistence type="predicted"/>
<dbReference type="Gene3D" id="3.40.50.150">
    <property type="entry name" value="Vaccinia Virus protein VP39"/>
    <property type="match status" value="1"/>
</dbReference>
<dbReference type="SUPFAM" id="SSF53335">
    <property type="entry name" value="S-adenosyl-L-methionine-dependent methyltransferases"/>
    <property type="match status" value="1"/>
</dbReference>
<gene>
    <name evidence="2" type="ORF">SAMN05421688_2858</name>
</gene>
<dbReference type="PANTHER" id="PTHR43591">
    <property type="entry name" value="METHYLTRANSFERASE"/>
    <property type="match status" value="1"/>
</dbReference>
<evidence type="ECO:0000313" key="3">
    <source>
        <dbReference type="Proteomes" id="UP000198796"/>
    </source>
</evidence>
<dbReference type="AlphaFoldDB" id="A0A1I0YAS6"/>
<dbReference type="Proteomes" id="UP000198796">
    <property type="component" value="Unassembled WGS sequence"/>
</dbReference>
<keyword evidence="2" id="KW-0489">Methyltransferase</keyword>
<keyword evidence="2" id="KW-0808">Transferase</keyword>
<dbReference type="RefSeq" id="WP_092066663.1">
    <property type="nucleotide sequence ID" value="NZ_FOJU01000005.1"/>
</dbReference>